<evidence type="ECO:0000313" key="7">
    <source>
        <dbReference type="Proteomes" id="UP000077755"/>
    </source>
</evidence>
<proteinExistence type="predicted"/>
<dbReference type="PANTHER" id="PTHR31920:SF132">
    <property type="entry name" value="TF-B3 DOMAIN-CONTAINING PROTEIN"/>
    <property type="match status" value="1"/>
</dbReference>
<evidence type="ECO:0000256" key="2">
    <source>
        <dbReference type="ARBA" id="ARBA00023015"/>
    </source>
</evidence>
<comment type="subcellular location">
    <subcellularLocation>
        <location evidence="1">Nucleus</location>
    </subcellularLocation>
</comment>
<accession>A0A164YNB2</accession>
<dbReference type="InterPro" id="IPR050655">
    <property type="entry name" value="Plant_B3_domain"/>
</dbReference>
<dbReference type="Proteomes" id="UP000077755">
    <property type="component" value="Chromosome 5"/>
</dbReference>
<evidence type="ECO:0000313" key="6">
    <source>
        <dbReference type="EMBL" id="WOH01235.1"/>
    </source>
</evidence>
<dbReference type="Gene3D" id="2.40.330.10">
    <property type="entry name" value="DNA-binding pseudobarrel domain"/>
    <property type="match status" value="2"/>
</dbReference>
<dbReference type="EMBL" id="CP093347">
    <property type="protein sequence ID" value="WOH01235.1"/>
    <property type="molecule type" value="Genomic_DNA"/>
</dbReference>
<dbReference type="PANTHER" id="PTHR31920">
    <property type="entry name" value="B3 DOMAIN-CONTAINING"/>
    <property type="match status" value="1"/>
</dbReference>
<keyword evidence="3" id="KW-0238">DNA-binding</keyword>
<protein>
    <submittedName>
        <fullName evidence="6">Uncharacterized protein</fullName>
    </submittedName>
</protein>
<keyword evidence="5" id="KW-0539">Nucleus</keyword>
<keyword evidence="2" id="KW-0805">Transcription regulation</keyword>
<evidence type="ECO:0000256" key="3">
    <source>
        <dbReference type="ARBA" id="ARBA00023125"/>
    </source>
</evidence>
<name>A0A164YNB2_DAUCS</name>
<evidence type="ECO:0000256" key="5">
    <source>
        <dbReference type="ARBA" id="ARBA00023242"/>
    </source>
</evidence>
<gene>
    <name evidence="6" type="ORF">DCAR_0520616</name>
</gene>
<evidence type="ECO:0000256" key="1">
    <source>
        <dbReference type="ARBA" id="ARBA00004123"/>
    </source>
</evidence>
<dbReference type="Gramene" id="KZM94763">
    <property type="protein sequence ID" value="KZM94763"/>
    <property type="gene ID" value="DCAR_018005"/>
</dbReference>
<organism evidence="6 7">
    <name type="scientific">Daucus carota subsp. sativus</name>
    <name type="common">Carrot</name>
    <dbReference type="NCBI Taxonomy" id="79200"/>
    <lineage>
        <taxon>Eukaryota</taxon>
        <taxon>Viridiplantae</taxon>
        <taxon>Streptophyta</taxon>
        <taxon>Embryophyta</taxon>
        <taxon>Tracheophyta</taxon>
        <taxon>Spermatophyta</taxon>
        <taxon>Magnoliopsida</taxon>
        <taxon>eudicotyledons</taxon>
        <taxon>Gunneridae</taxon>
        <taxon>Pentapetalae</taxon>
        <taxon>asterids</taxon>
        <taxon>campanulids</taxon>
        <taxon>Apiales</taxon>
        <taxon>Apiaceae</taxon>
        <taxon>Apioideae</taxon>
        <taxon>Scandiceae</taxon>
        <taxon>Daucinae</taxon>
        <taxon>Daucus</taxon>
        <taxon>Daucus sect. Daucus</taxon>
    </lineage>
</organism>
<sequence>MEYPTFVPDFFKYITPDDCATNELLLPRKFCEMQQHILRENCILTIRNGYKMHVAYDRKTRKLRELGDLFNDFELGGGEVLIFELVDGNNFNVYIVGEDGNEINYPAILHTSQTSSSSAVTNNSSGWKFVKFISNAHPTDDEILLPKAFMRMFGSKLPEWFSFVLKNHFRFGGHLDFLEGKITGLRKVCGGLKLANFQKLELLVFTYEMGRFLNLSLFDGHNVETIPVEFKFLTDQWKKRDKITVCKGRLQWKLEIRKARKGNRITINGGFIALRTDMQLDVGDCCFFRWINESYHHFRLEIVKGGLYDNA</sequence>
<reference evidence="6" key="1">
    <citation type="journal article" date="2016" name="Nat. Genet.">
        <title>A high-quality carrot genome assembly provides new insights into carotenoid accumulation and asterid genome evolution.</title>
        <authorList>
            <person name="Iorizzo M."/>
            <person name="Ellison S."/>
            <person name="Senalik D."/>
            <person name="Zeng P."/>
            <person name="Satapoomin P."/>
            <person name="Huang J."/>
            <person name="Bowman M."/>
            <person name="Iovene M."/>
            <person name="Sanseverino W."/>
            <person name="Cavagnaro P."/>
            <person name="Yildiz M."/>
            <person name="Macko-Podgorni A."/>
            <person name="Moranska E."/>
            <person name="Grzebelus E."/>
            <person name="Grzebelus D."/>
            <person name="Ashrafi H."/>
            <person name="Zheng Z."/>
            <person name="Cheng S."/>
            <person name="Spooner D."/>
            <person name="Van Deynze A."/>
            <person name="Simon P."/>
        </authorList>
    </citation>
    <scope>NUCLEOTIDE SEQUENCE</scope>
    <source>
        <tissue evidence="6">Leaf</tissue>
    </source>
</reference>
<reference evidence="6" key="2">
    <citation type="submission" date="2022-03" db="EMBL/GenBank/DDBJ databases">
        <title>Draft title - Genomic analysis of global carrot germplasm unveils the trajectory of domestication and the origin of high carotenoid orange carrot.</title>
        <authorList>
            <person name="Iorizzo M."/>
            <person name="Ellison S."/>
            <person name="Senalik D."/>
            <person name="Macko-Podgorni A."/>
            <person name="Grzebelus D."/>
            <person name="Bostan H."/>
            <person name="Rolling W."/>
            <person name="Curaba J."/>
            <person name="Simon P."/>
        </authorList>
    </citation>
    <scope>NUCLEOTIDE SEQUENCE</scope>
    <source>
        <tissue evidence="6">Leaf</tissue>
    </source>
</reference>
<dbReference type="SUPFAM" id="SSF101936">
    <property type="entry name" value="DNA-binding pseudobarrel domain"/>
    <property type="match status" value="2"/>
</dbReference>
<evidence type="ECO:0000256" key="4">
    <source>
        <dbReference type="ARBA" id="ARBA00023163"/>
    </source>
</evidence>
<dbReference type="AlphaFoldDB" id="A0A164YNB2"/>
<dbReference type="GO" id="GO:0003677">
    <property type="term" value="F:DNA binding"/>
    <property type="evidence" value="ECO:0007669"/>
    <property type="project" value="UniProtKB-KW"/>
</dbReference>
<dbReference type="GO" id="GO:0005634">
    <property type="term" value="C:nucleus"/>
    <property type="evidence" value="ECO:0007669"/>
    <property type="project" value="UniProtKB-SubCell"/>
</dbReference>
<keyword evidence="7" id="KW-1185">Reference proteome</keyword>
<keyword evidence="4" id="KW-0804">Transcription</keyword>
<dbReference type="InterPro" id="IPR015300">
    <property type="entry name" value="DNA-bd_pseudobarrel_sf"/>
</dbReference>